<dbReference type="PANTHER" id="PTHR43544:SF12">
    <property type="entry name" value="NAD(P)-BINDING ROSSMANN-FOLD SUPERFAMILY PROTEIN"/>
    <property type="match status" value="1"/>
</dbReference>
<dbReference type="GO" id="GO:0016491">
    <property type="term" value="F:oxidoreductase activity"/>
    <property type="evidence" value="ECO:0007669"/>
    <property type="project" value="TreeGrafter"/>
</dbReference>
<dbReference type="Gene3D" id="3.40.50.720">
    <property type="entry name" value="NAD(P)-binding Rossmann-like Domain"/>
    <property type="match status" value="1"/>
</dbReference>
<gene>
    <name evidence="1" type="ORF">SAMN04515666_105429</name>
</gene>
<reference evidence="2" key="1">
    <citation type="submission" date="2016-10" db="EMBL/GenBank/DDBJ databases">
        <authorList>
            <person name="Varghese N."/>
            <person name="Submissions S."/>
        </authorList>
    </citation>
    <scope>NUCLEOTIDE SEQUENCE [LARGE SCALE GENOMIC DNA]</scope>
    <source>
        <strain evidence="2">LMG 26383,CCUG 61248,R- 45681</strain>
    </source>
</reference>
<dbReference type="InterPro" id="IPR036291">
    <property type="entry name" value="NAD(P)-bd_dom_sf"/>
</dbReference>
<dbReference type="GO" id="GO:0005737">
    <property type="term" value="C:cytoplasm"/>
    <property type="evidence" value="ECO:0007669"/>
    <property type="project" value="TreeGrafter"/>
</dbReference>
<dbReference type="SUPFAM" id="SSF51735">
    <property type="entry name" value="NAD(P)-binding Rossmann-fold domains"/>
    <property type="match status" value="1"/>
</dbReference>
<dbReference type="PRINTS" id="PR00081">
    <property type="entry name" value="GDHRDH"/>
</dbReference>
<dbReference type="InterPro" id="IPR051468">
    <property type="entry name" value="Fungal_SecMetab_SDRs"/>
</dbReference>
<name>A0A1H7TCJ4_9HYPH</name>
<dbReference type="EMBL" id="FOAN01000005">
    <property type="protein sequence ID" value="SEL82154.1"/>
    <property type="molecule type" value="Genomic_DNA"/>
</dbReference>
<dbReference type="STRING" id="1036779.SAMN04515666_105429"/>
<keyword evidence="2" id="KW-1185">Reference proteome</keyword>
<sequence length="238" mass="24925">MPDAAVIIGASGGIGGALAEAIAASGRYSMVHGISRTSCAPHEVIRFHTADITDEASIERIAGSIGSAGPVSLVVVASGLLHDTDIHPEKALKMIDPAAMARLFAVNAIGPAVIAKHFIPLLPRQGRSIFAVLSARVGSIEDNRLGGWYAYRASKAALNQVIRTLAIELKRTRPEAIALSLHPGTVTTRLSKPFRSNEAHAGLFAPEDAAANLLNVLENATSEQSGALLAWDGARIPY</sequence>
<accession>A0A1H7TCJ4</accession>
<dbReference type="Pfam" id="PF00106">
    <property type="entry name" value="adh_short"/>
    <property type="match status" value="1"/>
</dbReference>
<dbReference type="AlphaFoldDB" id="A0A1H7TCJ4"/>
<dbReference type="PANTHER" id="PTHR43544">
    <property type="entry name" value="SHORT-CHAIN DEHYDROGENASE/REDUCTASE"/>
    <property type="match status" value="1"/>
</dbReference>
<dbReference type="Proteomes" id="UP000199664">
    <property type="component" value="Unassembled WGS sequence"/>
</dbReference>
<proteinExistence type="predicted"/>
<evidence type="ECO:0000313" key="2">
    <source>
        <dbReference type="Proteomes" id="UP000199664"/>
    </source>
</evidence>
<evidence type="ECO:0000313" key="1">
    <source>
        <dbReference type="EMBL" id="SEL82154.1"/>
    </source>
</evidence>
<dbReference type="InterPro" id="IPR002347">
    <property type="entry name" value="SDR_fam"/>
</dbReference>
<dbReference type="RefSeq" id="WP_244543886.1">
    <property type="nucleotide sequence ID" value="NZ_FOAN01000005.1"/>
</dbReference>
<organism evidence="1 2">
    <name type="scientific">Bosea lupini</name>
    <dbReference type="NCBI Taxonomy" id="1036779"/>
    <lineage>
        <taxon>Bacteria</taxon>
        <taxon>Pseudomonadati</taxon>
        <taxon>Pseudomonadota</taxon>
        <taxon>Alphaproteobacteria</taxon>
        <taxon>Hyphomicrobiales</taxon>
        <taxon>Boseaceae</taxon>
        <taxon>Bosea</taxon>
    </lineage>
</organism>
<protein>
    <submittedName>
        <fullName evidence="1">NAD(P)-dependent dehydrogenase, short-chain alcohol dehydrogenase family</fullName>
    </submittedName>
</protein>